<proteinExistence type="predicted"/>
<keyword evidence="1" id="KW-1133">Transmembrane helix</keyword>
<evidence type="ECO:0000313" key="3">
    <source>
        <dbReference type="EMBL" id="CAD8928926.1"/>
    </source>
</evidence>
<dbReference type="EMBL" id="HBFV01001888">
    <property type="protein sequence ID" value="CAD8928926.1"/>
    <property type="molecule type" value="Transcribed_RNA"/>
</dbReference>
<protein>
    <submittedName>
        <fullName evidence="3">Uncharacterized protein</fullName>
    </submittedName>
</protein>
<accession>A0A7S1CUN6</accession>
<dbReference type="AlphaFoldDB" id="A0A7S1CUN6"/>
<name>A0A7S1CUN6_9CHLO</name>
<feature type="signal peptide" evidence="2">
    <location>
        <begin position="1"/>
        <end position="19"/>
    </location>
</feature>
<sequence>MGGIAALWLLGILLPFGWRNKGGLVTECLAQGVDVKVPLPIIDDIFGDDETDLEHRWWFWVVIGIIASFFIVAVFFTWRGFRRYRLHQKSEMEHQQTQSHEGMLGSRFSASFIKRASQGIVGASARPIVVVDLEEDSCTAKQDLARRSAMVGPKGSDIGVSANVTKSLKKINPRYAVTDN</sequence>
<feature type="chain" id="PRO_5031537184" evidence="2">
    <location>
        <begin position="20"/>
        <end position="180"/>
    </location>
</feature>
<reference evidence="3" key="1">
    <citation type="submission" date="2021-01" db="EMBL/GenBank/DDBJ databases">
        <authorList>
            <person name="Corre E."/>
            <person name="Pelletier E."/>
            <person name="Niang G."/>
            <person name="Scheremetjew M."/>
            <person name="Finn R."/>
            <person name="Kale V."/>
            <person name="Holt S."/>
            <person name="Cochrane G."/>
            <person name="Meng A."/>
            <person name="Brown T."/>
            <person name="Cohen L."/>
        </authorList>
    </citation>
    <scope>NUCLEOTIDE SEQUENCE</scope>
    <source>
        <strain evidence="3">CCMP2329</strain>
    </source>
</reference>
<keyword evidence="1" id="KW-0472">Membrane</keyword>
<evidence type="ECO:0000256" key="2">
    <source>
        <dbReference type="SAM" id="SignalP"/>
    </source>
</evidence>
<organism evidence="3">
    <name type="scientific">Picochlorum oklahomense</name>
    <dbReference type="NCBI Taxonomy" id="249345"/>
    <lineage>
        <taxon>Eukaryota</taxon>
        <taxon>Viridiplantae</taxon>
        <taxon>Chlorophyta</taxon>
        <taxon>core chlorophytes</taxon>
        <taxon>Trebouxiophyceae</taxon>
        <taxon>Trebouxiophyceae incertae sedis</taxon>
        <taxon>Picochlorum</taxon>
    </lineage>
</organism>
<keyword evidence="2" id="KW-0732">Signal</keyword>
<feature type="transmembrane region" description="Helical" evidence="1">
    <location>
        <begin position="57"/>
        <end position="78"/>
    </location>
</feature>
<keyword evidence="1" id="KW-0812">Transmembrane</keyword>
<gene>
    <name evidence="3" type="ORF">POKL1161_LOCUS1279</name>
</gene>
<evidence type="ECO:0000256" key="1">
    <source>
        <dbReference type="SAM" id="Phobius"/>
    </source>
</evidence>